<protein>
    <submittedName>
        <fullName evidence="2">Fibronectin type III domain-containing protein 5</fullName>
    </submittedName>
</protein>
<dbReference type="EMBL" id="JTDY01002072">
    <property type="protein sequence ID" value="KOB72176.1"/>
    <property type="molecule type" value="Genomic_DNA"/>
</dbReference>
<dbReference type="Gene3D" id="2.60.40.10">
    <property type="entry name" value="Immunoglobulins"/>
    <property type="match status" value="1"/>
</dbReference>
<evidence type="ECO:0000313" key="3">
    <source>
        <dbReference type="Proteomes" id="UP000037510"/>
    </source>
</evidence>
<keyword evidence="3" id="KW-1185">Reference proteome</keyword>
<evidence type="ECO:0000256" key="1">
    <source>
        <dbReference type="SAM" id="MobiDB-lite"/>
    </source>
</evidence>
<proteinExistence type="predicted"/>
<dbReference type="InterPro" id="IPR003961">
    <property type="entry name" value="FN3_dom"/>
</dbReference>
<accession>A0A0L7LAF1</accession>
<feature type="region of interest" description="Disordered" evidence="1">
    <location>
        <begin position="1"/>
        <end position="24"/>
    </location>
</feature>
<dbReference type="CDD" id="cd00063">
    <property type="entry name" value="FN3"/>
    <property type="match status" value="1"/>
</dbReference>
<sequence>MSARVGARCGARRPRTPPPPSPSHSRFCCVSFTPVCISLYLHERSGGREMRRVPPAHPAAAVTVALTLLLRLIHAIFSHQSSVHEYLIIKQYALDTKANWSNFVYLNIAEGAARGVRRRVEIDRTVCSQTTHNSAKGSMGPSIPENITVTFLNPTTVRVSWSTTAELVEKYDVTYKPSDAR</sequence>
<gene>
    <name evidence="2" type="ORF">OBRU01_12811</name>
</gene>
<dbReference type="Proteomes" id="UP000037510">
    <property type="component" value="Unassembled WGS sequence"/>
</dbReference>
<dbReference type="InterPro" id="IPR013783">
    <property type="entry name" value="Ig-like_fold"/>
</dbReference>
<dbReference type="InterPro" id="IPR036116">
    <property type="entry name" value="FN3_sf"/>
</dbReference>
<dbReference type="AlphaFoldDB" id="A0A0L7LAF1"/>
<dbReference type="SUPFAM" id="SSF49265">
    <property type="entry name" value="Fibronectin type III"/>
    <property type="match status" value="1"/>
</dbReference>
<evidence type="ECO:0000313" key="2">
    <source>
        <dbReference type="EMBL" id="KOB72176.1"/>
    </source>
</evidence>
<organism evidence="2 3">
    <name type="scientific">Operophtera brumata</name>
    <name type="common">Winter moth</name>
    <name type="synonym">Phalaena brumata</name>
    <dbReference type="NCBI Taxonomy" id="104452"/>
    <lineage>
        <taxon>Eukaryota</taxon>
        <taxon>Metazoa</taxon>
        <taxon>Ecdysozoa</taxon>
        <taxon>Arthropoda</taxon>
        <taxon>Hexapoda</taxon>
        <taxon>Insecta</taxon>
        <taxon>Pterygota</taxon>
        <taxon>Neoptera</taxon>
        <taxon>Endopterygota</taxon>
        <taxon>Lepidoptera</taxon>
        <taxon>Glossata</taxon>
        <taxon>Ditrysia</taxon>
        <taxon>Geometroidea</taxon>
        <taxon>Geometridae</taxon>
        <taxon>Larentiinae</taxon>
        <taxon>Operophtera</taxon>
    </lineage>
</organism>
<comment type="caution">
    <text evidence="2">The sequence shown here is derived from an EMBL/GenBank/DDBJ whole genome shotgun (WGS) entry which is preliminary data.</text>
</comment>
<name>A0A0L7LAF1_OPEBR</name>
<reference evidence="2 3" key="1">
    <citation type="journal article" date="2015" name="Genome Biol. Evol.">
        <title>The genome of winter moth (Operophtera brumata) provides a genomic perspective on sexual dimorphism and phenology.</title>
        <authorList>
            <person name="Derks M.F."/>
            <person name="Smit S."/>
            <person name="Salis L."/>
            <person name="Schijlen E."/>
            <person name="Bossers A."/>
            <person name="Mateman C."/>
            <person name="Pijl A.S."/>
            <person name="de Ridder D."/>
            <person name="Groenen M.A."/>
            <person name="Visser M.E."/>
            <person name="Megens H.J."/>
        </authorList>
    </citation>
    <scope>NUCLEOTIDE SEQUENCE [LARGE SCALE GENOMIC DNA]</scope>
    <source>
        <strain evidence="2">WM2013NL</strain>
        <tissue evidence="2">Head and thorax</tissue>
    </source>
</reference>